<dbReference type="AlphaFoldDB" id="A0A0L0HEI7"/>
<feature type="compositionally biased region" description="Basic residues" evidence="1">
    <location>
        <begin position="231"/>
        <end position="240"/>
    </location>
</feature>
<feature type="compositionally biased region" description="Polar residues" evidence="1">
    <location>
        <begin position="211"/>
        <end position="220"/>
    </location>
</feature>
<evidence type="ECO:0000256" key="1">
    <source>
        <dbReference type="SAM" id="MobiDB-lite"/>
    </source>
</evidence>
<dbReference type="OrthoDB" id="2396748at2759"/>
<accession>A0A0L0HEI7</accession>
<gene>
    <name evidence="2" type="ORF">SPPG_05415</name>
</gene>
<dbReference type="GeneID" id="27688791"/>
<feature type="compositionally biased region" description="Polar residues" evidence="1">
    <location>
        <begin position="151"/>
        <end position="165"/>
    </location>
</feature>
<dbReference type="VEuPathDB" id="FungiDB:SPPG_05415"/>
<dbReference type="InParanoid" id="A0A0L0HEI7"/>
<organism evidence="2 3">
    <name type="scientific">Spizellomyces punctatus (strain DAOM BR117)</name>
    <dbReference type="NCBI Taxonomy" id="645134"/>
    <lineage>
        <taxon>Eukaryota</taxon>
        <taxon>Fungi</taxon>
        <taxon>Fungi incertae sedis</taxon>
        <taxon>Chytridiomycota</taxon>
        <taxon>Chytridiomycota incertae sedis</taxon>
        <taxon>Chytridiomycetes</taxon>
        <taxon>Spizellomycetales</taxon>
        <taxon>Spizellomycetaceae</taxon>
        <taxon>Spizellomyces</taxon>
    </lineage>
</organism>
<dbReference type="Proteomes" id="UP000053201">
    <property type="component" value="Unassembled WGS sequence"/>
</dbReference>
<reference evidence="2 3" key="1">
    <citation type="submission" date="2009-08" db="EMBL/GenBank/DDBJ databases">
        <title>The Genome Sequence of Spizellomyces punctatus strain DAOM BR117.</title>
        <authorList>
            <consortium name="The Broad Institute Genome Sequencing Platform"/>
            <person name="Russ C."/>
            <person name="Cuomo C."/>
            <person name="Shea T."/>
            <person name="Young S.K."/>
            <person name="Zeng Q."/>
            <person name="Koehrsen M."/>
            <person name="Haas B."/>
            <person name="Borodovsky M."/>
            <person name="Guigo R."/>
            <person name="Alvarado L."/>
            <person name="Berlin A."/>
            <person name="Bochicchio J."/>
            <person name="Borenstein D."/>
            <person name="Chapman S."/>
            <person name="Chen Z."/>
            <person name="Engels R."/>
            <person name="Freedman E."/>
            <person name="Gellesch M."/>
            <person name="Goldberg J."/>
            <person name="Griggs A."/>
            <person name="Gujja S."/>
            <person name="Heiman D."/>
            <person name="Hepburn T."/>
            <person name="Howarth C."/>
            <person name="Jen D."/>
            <person name="Larson L."/>
            <person name="Lewis B."/>
            <person name="Mehta T."/>
            <person name="Park D."/>
            <person name="Pearson M."/>
            <person name="Roberts A."/>
            <person name="Saif S."/>
            <person name="Shenoy N."/>
            <person name="Sisk P."/>
            <person name="Stolte C."/>
            <person name="Sykes S."/>
            <person name="Thomson T."/>
            <person name="Walk T."/>
            <person name="White J."/>
            <person name="Yandava C."/>
            <person name="Burger G."/>
            <person name="Gray M.W."/>
            <person name="Holland P.W.H."/>
            <person name="King N."/>
            <person name="Lang F.B.F."/>
            <person name="Roger A.J."/>
            <person name="Ruiz-Trillo I."/>
            <person name="Lander E."/>
            <person name="Nusbaum C."/>
        </authorList>
    </citation>
    <scope>NUCLEOTIDE SEQUENCE [LARGE SCALE GENOMIC DNA]</scope>
    <source>
        <strain evidence="2 3">DAOM BR117</strain>
    </source>
</reference>
<dbReference type="RefSeq" id="XP_016607198.1">
    <property type="nucleotide sequence ID" value="XM_016753630.1"/>
</dbReference>
<keyword evidence="3" id="KW-1185">Reference proteome</keyword>
<protein>
    <submittedName>
        <fullName evidence="2">Uncharacterized protein</fullName>
    </submittedName>
</protein>
<evidence type="ECO:0000313" key="3">
    <source>
        <dbReference type="Proteomes" id="UP000053201"/>
    </source>
</evidence>
<feature type="region of interest" description="Disordered" evidence="1">
    <location>
        <begin position="112"/>
        <end position="240"/>
    </location>
</feature>
<evidence type="ECO:0000313" key="2">
    <source>
        <dbReference type="EMBL" id="KNC99158.1"/>
    </source>
</evidence>
<name>A0A0L0HEI7_SPIPD</name>
<sequence length="311" mass="33735">MELPESPTLARHVLNNANMQAKVGLADKYKAKLAARRRGTGTHQTKDRHFAIKVAAQPPSPVAVSRTSLQPSDVKNDKYLAKAAARRRGAGTHRIKERPFAITADYKNAPALAGTKTHQQDVREDIGTSDEIIDVQRGSTSTETVTRDSASRTTISPTLTSSPEPRQTVPACRKSDTPKQPRQISDTSPTRRRDPLTPVVELSNILPLDNSPATSRTGCESIQGKALPHSKATKAIKKKSKPKYIPPKLLEQPMAQASPRVRTRAACRRKGIKPIVKIIWGGPTVTSFERVTKAGVDSATPNADDATDKPG</sequence>
<dbReference type="EMBL" id="KQ257458">
    <property type="protein sequence ID" value="KNC99158.1"/>
    <property type="molecule type" value="Genomic_DNA"/>
</dbReference>
<proteinExistence type="predicted"/>